<keyword evidence="3" id="KW-0597">Phosphoprotein</keyword>
<dbReference type="AlphaFoldDB" id="A0AA88KV35"/>
<dbReference type="GO" id="GO:0007032">
    <property type="term" value="P:endosome organization"/>
    <property type="evidence" value="ECO:0007669"/>
    <property type="project" value="TreeGrafter"/>
</dbReference>
<dbReference type="SMART" id="SM00233">
    <property type="entry name" value="PH"/>
    <property type="match status" value="1"/>
</dbReference>
<dbReference type="EMBL" id="JAVRJZ010000018">
    <property type="protein sequence ID" value="KAK2708208.1"/>
    <property type="molecule type" value="Genomic_DNA"/>
</dbReference>
<name>A0AA88KV35_ARTSF</name>
<dbReference type="PROSITE" id="PS50003">
    <property type="entry name" value="PH_DOMAIN"/>
    <property type="match status" value="1"/>
</dbReference>
<evidence type="ECO:0000256" key="3">
    <source>
        <dbReference type="ARBA" id="ARBA00022553"/>
    </source>
</evidence>
<dbReference type="GO" id="GO:0001881">
    <property type="term" value="P:receptor recycling"/>
    <property type="evidence" value="ECO:0007669"/>
    <property type="project" value="TreeGrafter"/>
</dbReference>
<protein>
    <recommendedName>
        <fullName evidence="6">PH domain-containing protein</fullName>
    </recommendedName>
</protein>
<dbReference type="Pfam" id="PF00169">
    <property type="entry name" value="PH"/>
    <property type="match status" value="1"/>
</dbReference>
<keyword evidence="8" id="KW-1185">Reference proteome</keyword>
<dbReference type="Gene3D" id="2.30.29.30">
    <property type="entry name" value="Pleckstrin-homology domain (PH domain)/Phosphotyrosine-binding domain (PTB)"/>
    <property type="match status" value="1"/>
</dbReference>
<dbReference type="GO" id="GO:0005802">
    <property type="term" value="C:trans-Golgi network"/>
    <property type="evidence" value="ECO:0007669"/>
    <property type="project" value="TreeGrafter"/>
</dbReference>
<dbReference type="PANTHER" id="PTHR22902:SF27">
    <property type="entry name" value="PLECKSTRIN HOMOLOGY DOMAIN-CONTAINING FAMILY A MEMBER 3"/>
    <property type="match status" value="1"/>
</dbReference>
<evidence type="ECO:0000313" key="7">
    <source>
        <dbReference type="EMBL" id="KAK2708208.1"/>
    </source>
</evidence>
<dbReference type="GO" id="GO:0055037">
    <property type="term" value="C:recycling endosome"/>
    <property type="evidence" value="ECO:0007669"/>
    <property type="project" value="TreeGrafter"/>
</dbReference>
<dbReference type="Proteomes" id="UP001187531">
    <property type="component" value="Unassembled WGS sequence"/>
</dbReference>
<dbReference type="InterPro" id="IPR011993">
    <property type="entry name" value="PH-like_dom_sf"/>
</dbReference>
<keyword evidence="4" id="KW-0333">Golgi apparatus</keyword>
<dbReference type="InterPro" id="IPR001849">
    <property type="entry name" value="PH_domain"/>
</dbReference>
<organism evidence="7 8">
    <name type="scientific">Artemia franciscana</name>
    <name type="common">Brine shrimp</name>
    <name type="synonym">Artemia sanfranciscana</name>
    <dbReference type="NCBI Taxonomy" id="6661"/>
    <lineage>
        <taxon>Eukaryota</taxon>
        <taxon>Metazoa</taxon>
        <taxon>Ecdysozoa</taxon>
        <taxon>Arthropoda</taxon>
        <taxon>Crustacea</taxon>
        <taxon>Branchiopoda</taxon>
        <taxon>Anostraca</taxon>
        <taxon>Artemiidae</taxon>
        <taxon>Artemia</taxon>
    </lineage>
</organism>
<dbReference type="CDD" id="cd01247">
    <property type="entry name" value="PH_FAPP1_FAPP2"/>
    <property type="match status" value="1"/>
</dbReference>
<accession>A0AA88KV35</accession>
<dbReference type="InterPro" id="IPR045188">
    <property type="entry name" value="Boi1/Boi2-like"/>
</dbReference>
<evidence type="ECO:0000256" key="2">
    <source>
        <dbReference type="ARBA" id="ARBA00004198"/>
    </source>
</evidence>
<evidence type="ECO:0000313" key="8">
    <source>
        <dbReference type="Proteomes" id="UP001187531"/>
    </source>
</evidence>
<evidence type="ECO:0000256" key="4">
    <source>
        <dbReference type="ARBA" id="ARBA00023034"/>
    </source>
</evidence>
<evidence type="ECO:0000256" key="1">
    <source>
        <dbReference type="ARBA" id="ARBA00004170"/>
    </source>
</evidence>
<sequence length="206" mass="22974">MEGLLNKWTNYWNGWQPRWFILDNGVLSYYKSLEEVNEGCRGSIKLSVCEISVHPTDPLRIDIRIPGEIALYVRAPTPQEKQQWLVALGTSKACLSDVVKKEDFTSDSLRVKQSELRMYGDLLTQQAYALKQAAANRGDIDISALDESASLLSVTCDTFLQTLEECIKLGRDVSTPQPFLVPHSPVVESFAGVPPFHSKKGQNATS</sequence>
<gene>
    <name evidence="7" type="ORF">QYM36_013962</name>
</gene>
<dbReference type="GO" id="GO:0042147">
    <property type="term" value="P:retrograde transport, endosome to Golgi"/>
    <property type="evidence" value="ECO:0007669"/>
    <property type="project" value="TreeGrafter"/>
</dbReference>
<dbReference type="GO" id="GO:0005829">
    <property type="term" value="C:cytosol"/>
    <property type="evidence" value="ECO:0007669"/>
    <property type="project" value="GOC"/>
</dbReference>
<reference evidence="7" key="1">
    <citation type="submission" date="2023-07" db="EMBL/GenBank/DDBJ databases">
        <title>Chromosome-level genome assembly of Artemia franciscana.</title>
        <authorList>
            <person name="Jo E."/>
        </authorList>
    </citation>
    <scope>NUCLEOTIDE SEQUENCE</scope>
    <source>
        <tissue evidence="7">Whole body</tissue>
    </source>
</reference>
<comment type="caution">
    <text evidence="7">The sequence shown here is derived from an EMBL/GenBank/DDBJ whole genome shotgun (WGS) entry which is preliminary data.</text>
</comment>
<keyword evidence="5" id="KW-0472">Membrane</keyword>
<evidence type="ECO:0000259" key="6">
    <source>
        <dbReference type="PROSITE" id="PS50003"/>
    </source>
</evidence>
<evidence type="ECO:0000256" key="5">
    <source>
        <dbReference type="ARBA" id="ARBA00023136"/>
    </source>
</evidence>
<dbReference type="PANTHER" id="PTHR22902">
    <property type="entry name" value="SESQUIPEDALIAN"/>
    <property type="match status" value="1"/>
</dbReference>
<dbReference type="SUPFAM" id="SSF50729">
    <property type="entry name" value="PH domain-like"/>
    <property type="match status" value="1"/>
</dbReference>
<comment type="subcellular location">
    <subcellularLocation>
        <location evidence="2">Golgi apparatus</location>
        <location evidence="2">trans-Golgi network membrane</location>
    </subcellularLocation>
    <subcellularLocation>
        <location evidence="1">Membrane</location>
        <topology evidence="1">Peripheral membrane protein</topology>
    </subcellularLocation>
</comment>
<feature type="domain" description="PH" evidence="6">
    <location>
        <begin position="1"/>
        <end position="93"/>
    </location>
</feature>
<dbReference type="GO" id="GO:0005769">
    <property type="term" value="C:early endosome"/>
    <property type="evidence" value="ECO:0007669"/>
    <property type="project" value="TreeGrafter"/>
</dbReference>
<proteinExistence type="predicted"/>
<dbReference type="FunFam" id="2.30.29.30:FF:000085">
    <property type="entry name" value="Pleckstrin homology domain-containing family A member 8"/>
    <property type="match status" value="1"/>
</dbReference>
<dbReference type="GO" id="GO:0016020">
    <property type="term" value="C:membrane"/>
    <property type="evidence" value="ECO:0007669"/>
    <property type="project" value="UniProtKB-SubCell"/>
</dbReference>